<keyword evidence="9" id="KW-1185">Reference proteome</keyword>
<gene>
    <name evidence="8" type="primary">SWD2</name>
    <name evidence="8" type="ORF">BG006_000126</name>
</gene>
<comment type="subcellular location">
    <subcellularLocation>
        <location evidence="1">Nucleus</location>
    </subcellularLocation>
</comment>
<dbReference type="PANTHER" id="PTHR19861">
    <property type="entry name" value="WD40 REPEAT PROTEIN SWD2"/>
    <property type="match status" value="1"/>
</dbReference>
<evidence type="ECO:0000256" key="5">
    <source>
        <dbReference type="ARBA" id="ARBA00023242"/>
    </source>
</evidence>
<keyword evidence="4" id="KW-0677">Repeat</keyword>
<organism evidence="8 9">
    <name type="scientific">Podila minutissima</name>
    <dbReference type="NCBI Taxonomy" id="64525"/>
    <lineage>
        <taxon>Eukaryota</taxon>
        <taxon>Fungi</taxon>
        <taxon>Fungi incertae sedis</taxon>
        <taxon>Mucoromycota</taxon>
        <taxon>Mortierellomycotina</taxon>
        <taxon>Mortierellomycetes</taxon>
        <taxon>Mortierellales</taxon>
        <taxon>Mortierellaceae</taxon>
        <taxon>Podila</taxon>
    </lineage>
</organism>
<dbReference type="GO" id="GO:0016740">
    <property type="term" value="F:transferase activity"/>
    <property type="evidence" value="ECO:0007669"/>
    <property type="project" value="UniProtKB-KW"/>
</dbReference>
<keyword evidence="5" id="KW-0539">Nucleus</keyword>
<evidence type="ECO:0000256" key="6">
    <source>
        <dbReference type="PROSITE-ProRule" id="PRU00221"/>
    </source>
</evidence>
<keyword evidence="3 6" id="KW-0853">WD repeat</keyword>
<dbReference type="SMART" id="SM00320">
    <property type="entry name" value="WD40"/>
    <property type="match status" value="5"/>
</dbReference>
<keyword evidence="8" id="KW-0808">Transferase</keyword>
<dbReference type="InterPro" id="IPR001680">
    <property type="entry name" value="WD40_rpt"/>
</dbReference>
<dbReference type="EMBL" id="JAAAUY010000101">
    <property type="protein sequence ID" value="KAF9335415.1"/>
    <property type="molecule type" value="Genomic_DNA"/>
</dbReference>
<dbReference type="Gene3D" id="2.130.10.10">
    <property type="entry name" value="YVTN repeat-like/Quinoprotein amine dehydrogenase"/>
    <property type="match status" value="1"/>
</dbReference>
<evidence type="ECO:0000256" key="7">
    <source>
        <dbReference type="SAM" id="MobiDB-lite"/>
    </source>
</evidence>
<evidence type="ECO:0000256" key="4">
    <source>
        <dbReference type="ARBA" id="ARBA00022737"/>
    </source>
</evidence>
<dbReference type="InterPro" id="IPR037867">
    <property type="entry name" value="Swd2/WDR82"/>
</dbReference>
<dbReference type="PROSITE" id="PS00678">
    <property type="entry name" value="WD_REPEATS_1"/>
    <property type="match status" value="1"/>
</dbReference>
<dbReference type="SUPFAM" id="SSF50978">
    <property type="entry name" value="WD40 repeat-like"/>
    <property type="match status" value="1"/>
</dbReference>
<evidence type="ECO:0000313" key="9">
    <source>
        <dbReference type="Proteomes" id="UP000696485"/>
    </source>
</evidence>
<name>A0A9P5SSC4_9FUNG</name>
<dbReference type="AlphaFoldDB" id="A0A9P5SSC4"/>
<dbReference type="PANTHER" id="PTHR19861:SF0">
    <property type="entry name" value="WD REPEAT-CONTAINING PROTEIN 82"/>
    <property type="match status" value="1"/>
</dbReference>
<feature type="region of interest" description="Disordered" evidence="7">
    <location>
        <begin position="318"/>
        <end position="343"/>
    </location>
</feature>
<dbReference type="GO" id="GO:0048188">
    <property type="term" value="C:Set1C/COMPASS complex"/>
    <property type="evidence" value="ECO:0007669"/>
    <property type="project" value="TreeGrafter"/>
</dbReference>
<comment type="similarity">
    <text evidence="2">Belongs to the WD repeat SWD2 family.</text>
</comment>
<dbReference type="InterPro" id="IPR015943">
    <property type="entry name" value="WD40/YVTN_repeat-like_dom_sf"/>
</dbReference>
<accession>A0A9P5SSC4</accession>
<reference evidence="8" key="1">
    <citation type="journal article" date="2020" name="Fungal Divers.">
        <title>Resolving the Mortierellaceae phylogeny through synthesis of multi-gene phylogenetics and phylogenomics.</title>
        <authorList>
            <person name="Vandepol N."/>
            <person name="Liber J."/>
            <person name="Desiro A."/>
            <person name="Na H."/>
            <person name="Kennedy M."/>
            <person name="Barry K."/>
            <person name="Grigoriev I.V."/>
            <person name="Miller A.N."/>
            <person name="O'Donnell K."/>
            <person name="Stajich J.E."/>
            <person name="Bonito G."/>
        </authorList>
    </citation>
    <scope>NUCLEOTIDE SEQUENCE</scope>
    <source>
        <strain evidence="8">NVP1</strain>
    </source>
</reference>
<dbReference type="GO" id="GO:0003682">
    <property type="term" value="F:chromatin binding"/>
    <property type="evidence" value="ECO:0007669"/>
    <property type="project" value="TreeGrafter"/>
</dbReference>
<comment type="caution">
    <text evidence="8">The sequence shown here is derived from an EMBL/GenBank/DDBJ whole genome shotgun (WGS) entry which is preliminary data.</text>
</comment>
<evidence type="ECO:0000256" key="2">
    <source>
        <dbReference type="ARBA" id="ARBA00005616"/>
    </source>
</evidence>
<dbReference type="Proteomes" id="UP000696485">
    <property type="component" value="Unassembled WGS sequence"/>
</dbReference>
<dbReference type="Pfam" id="PF00400">
    <property type="entry name" value="WD40"/>
    <property type="match status" value="3"/>
</dbReference>
<dbReference type="PROSITE" id="PS50082">
    <property type="entry name" value="WD_REPEATS_2"/>
    <property type="match status" value="1"/>
</dbReference>
<evidence type="ECO:0000256" key="3">
    <source>
        <dbReference type="ARBA" id="ARBA00022574"/>
    </source>
</evidence>
<dbReference type="InterPro" id="IPR036322">
    <property type="entry name" value="WD40_repeat_dom_sf"/>
</dbReference>
<sequence length="402" mass="42937">MVDNAQQPAPVVLTPALLGSLKVSKIFKDNTQIITSLDFDDTGTKCVTSAQDESLHVYDCVTGKLDKTLFSKKYGVHLARFTHRSTNVVYASTKEDDTLRYLSLHDNKYIRYFRGHEKKVVALEMSPLDDQFLAGSEDAVRLWDLRSPNCQGAVSIVGTPAVAFDPSGMVFAVCLGSTLRLYDVKSYDQGPFTIAEVGQSLGVNTSTIEATQLEFSTDGKNILVTTASEAHYIVDAFEATTRFRLVGHYTYSNEAFQSGGEASWTPDGKCVVSGSRDGGIYVWDIAKATMDAASAAASGSSGTLNNGLGGSSGLGGSAAGNGNNNSNSLNGPGNGSSGSLLGQHGELRPFKTLKGHGVPSHIVAFNPKYLMMVSGSTELAFWEPDPNYVGMDALHDFSKGRH</sequence>
<feature type="repeat" description="WD" evidence="6">
    <location>
        <begin position="263"/>
        <end position="293"/>
    </location>
</feature>
<evidence type="ECO:0000313" key="8">
    <source>
        <dbReference type="EMBL" id="KAF9335415.1"/>
    </source>
</evidence>
<dbReference type="GO" id="GO:0016070">
    <property type="term" value="P:RNA metabolic process"/>
    <property type="evidence" value="ECO:0007669"/>
    <property type="project" value="UniProtKB-ARBA"/>
</dbReference>
<protein>
    <submittedName>
        <fullName evidence="8">Member of Set1p complex, histone methyl transferase</fullName>
    </submittedName>
</protein>
<evidence type="ECO:0000256" key="1">
    <source>
        <dbReference type="ARBA" id="ARBA00004123"/>
    </source>
</evidence>
<feature type="compositionally biased region" description="Low complexity" evidence="7">
    <location>
        <begin position="320"/>
        <end position="342"/>
    </location>
</feature>
<dbReference type="InterPro" id="IPR019775">
    <property type="entry name" value="WD40_repeat_CS"/>
</dbReference>
<proteinExistence type="inferred from homology"/>